<keyword evidence="3" id="KW-1185">Reference proteome</keyword>
<protein>
    <submittedName>
        <fullName evidence="2">Uncharacterized protein</fullName>
    </submittedName>
</protein>
<feature type="region of interest" description="Disordered" evidence="1">
    <location>
        <begin position="1"/>
        <end position="148"/>
    </location>
</feature>
<dbReference type="eggNOG" id="ENOG502S5IR">
    <property type="taxonomic scope" value="Eukaryota"/>
</dbReference>
<dbReference type="AlphaFoldDB" id="B8LY14"/>
<dbReference type="STRING" id="441959.B8LY14"/>
<dbReference type="OrthoDB" id="4230245at2759"/>
<feature type="compositionally biased region" description="Polar residues" evidence="1">
    <location>
        <begin position="127"/>
        <end position="142"/>
    </location>
</feature>
<evidence type="ECO:0000256" key="1">
    <source>
        <dbReference type="SAM" id="MobiDB-lite"/>
    </source>
</evidence>
<name>B8LY14_TALSN</name>
<dbReference type="PhylomeDB" id="B8LY14"/>
<gene>
    <name evidence="2" type="ORF">TSTA_067010</name>
</gene>
<dbReference type="VEuPathDB" id="FungiDB:TSTA_067010"/>
<dbReference type="EMBL" id="EQ962652">
    <property type="protein sequence ID" value="EED23259.1"/>
    <property type="molecule type" value="Genomic_DNA"/>
</dbReference>
<reference evidence="3" key="1">
    <citation type="journal article" date="2015" name="Genome Announc.">
        <title>Genome sequence of the AIDS-associated pathogen Penicillium marneffei (ATCC18224) and its near taxonomic relative Talaromyces stipitatus (ATCC10500).</title>
        <authorList>
            <person name="Nierman W.C."/>
            <person name="Fedorova-Abrams N.D."/>
            <person name="Andrianopoulos A."/>
        </authorList>
    </citation>
    <scope>NUCLEOTIDE SEQUENCE [LARGE SCALE GENOMIC DNA]</scope>
    <source>
        <strain evidence="3">ATCC 10500 / CBS 375.48 / QM 6759 / NRRL 1006</strain>
    </source>
</reference>
<dbReference type="InParanoid" id="B8LY14"/>
<accession>B8LY14</accession>
<feature type="compositionally biased region" description="Basic and acidic residues" evidence="1">
    <location>
        <begin position="1"/>
        <end position="18"/>
    </location>
</feature>
<feature type="compositionally biased region" description="Basic and acidic residues" evidence="1">
    <location>
        <begin position="25"/>
        <end position="38"/>
    </location>
</feature>
<dbReference type="RefSeq" id="XP_002340646.1">
    <property type="nucleotide sequence ID" value="XM_002340605.1"/>
</dbReference>
<proteinExistence type="predicted"/>
<evidence type="ECO:0000313" key="3">
    <source>
        <dbReference type="Proteomes" id="UP000001745"/>
    </source>
</evidence>
<dbReference type="HOGENOM" id="CLU_1235758_0_0_1"/>
<dbReference type="GeneID" id="8102509"/>
<sequence>MAKKETDDEEFHAKKAENDAITAKVKHEEAERQAELDRSAPLSETPNVSLPPEIPTYPDDDLVIRTSSIPETNEDCKFLDAPSSLDEEIEDSGDDGVEPDFKVEDEDDLNPFGGLDEEISKLIKPGSPSSEVSFRLSSSTRPSPVPLNTGELEPEFKWASHMQLITFRATAGKIAEEYLKGKSVKLHHQSVRSREIRNWHAYNQGVKDSKNIDVRRKRIEESAV</sequence>
<organism evidence="2 3">
    <name type="scientific">Talaromyces stipitatus (strain ATCC 10500 / CBS 375.48 / QM 6759 / NRRL 1006)</name>
    <name type="common">Penicillium stipitatum</name>
    <dbReference type="NCBI Taxonomy" id="441959"/>
    <lineage>
        <taxon>Eukaryota</taxon>
        <taxon>Fungi</taxon>
        <taxon>Dikarya</taxon>
        <taxon>Ascomycota</taxon>
        <taxon>Pezizomycotina</taxon>
        <taxon>Eurotiomycetes</taxon>
        <taxon>Eurotiomycetidae</taxon>
        <taxon>Eurotiales</taxon>
        <taxon>Trichocomaceae</taxon>
        <taxon>Talaromyces</taxon>
        <taxon>Talaromyces sect. Talaromyces</taxon>
    </lineage>
</organism>
<evidence type="ECO:0000313" key="2">
    <source>
        <dbReference type="EMBL" id="EED23259.1"/>
    </source>
</evidence>
<feature type="compositionally biased region" description="Acidic residues" evidence="1">
    <location>
        <begin position="85"/>
        <end position="109"/>
    </location>
</feature>
<dbReference type="Proteomes" id="UP000001745">
    <property type="component" value="Unassembled WGS sequence"/>
</dbReference>